<dbReference type="PROSITE" id="PS50405">
    <property type="entry name" value="GST_CTER"/>
    <property type="match status" value="1"/>
</dbReference>
<evidence type="ECO:0000313" key="3">
    <source>
        <dbReference type="EMBL" id="PPU82345.1"/>
    </source>
</evidence>
<comment type="caution">
    <text evidence="3">The sequence shown here is derived from an EMBL/GenBank/DDBJ whole genome shotgun (WGS) entry which is preliminary data.</text>
</comment>
<dbReference type="Gene3D" id="3.40.30.10">
    <property type="entry name" value="Glutaredoxin"/>
    <property type="match status" value="1"/>
</dbReference>
<dbReference type="SUPFAM" id="SSF47616">
    <property type="entry name" value="GST C-terminal domain-like"/>
    <property type="match status" value="1"/>
</dbReference>
<dbReference type="InterPro" id="IPR004046">
    <property type="entry name" value="GST_C"/>
</dbReference>
<protein>
    <submittedName>
        <fullName evidence="3">Glutathione transferase GstA</fullName>
    </submittedName>
</protein>
<dbReference type="InterPro" id="IPR040079">
    <property type="entry name" value="Glutathione_S-Trfase"/>
</dbReference>
<dbReference type="PANTHER" id="PTHR44051">
    <property type="entry name" value="GLUTATHIONE S-TRANSFERASE-RELATED"/>
    <property type="match status" value="1"/>
</dbReference>
<accession>A0A2P5Z3T9</accession>
<evidence type="ECO:0000259" key="1">
    <source>
        <dbReference type="PROSITE" id="PS50404"/>
    </source>
</evidence>
<dbReference type="SUPFAM" id="SSF52833">
    <property type="entry name" value="Thioredoxin-like"/>
    <property type="match status" value="1"/>
</dbReference>
<dbReference type="InterPro" id="IPR036249">
    <property type="entry name" value="Thioredoxin-like_sf"/>
</dbReference>
<dbReference type="SFLD" id="SFLDS00019">
    <property type="entry name" value="Glutathione_Transferase_(cytos"/>
    <property type="match status" value="1"/>
</dbReference>
<dbReference type="AlphaFoldDB" id="A0A2P5Z3T9"/>
<dbReference type="NCBIfam" id="NF007831">
    <property type="entry name" value="PRK10542.1"/>
    <property type="match status" value="1"/>
</dbReference>
<dbReference type="STRING" id="56458.SB85_08020"/>
<feature type="domain" description="GST N-terminal" evidence="1">
    <location>
        <begin position="1"/>
        <end position="81"/>
    </location>
</feature>
<dbReference type="InterPro" id="IPR036282">
    <property type="entry name" value="Glutathione-S-Trfase_C_sf"/>
</dbReference>
<evidence type="ECO:0000259" key="2">
    <source>
        <dbReference type="PROSITE" id="PS50405"/>
    </source>
</evidence>
<reference evidence="3 4" key="1">
    <citation type="submission" date="2016-08" db="EMBL/GenBank/DDBJ databases">
        <authorList>
            <person name="Seilhamer J.J."/>
        </authorList>
    </citation>
    <scope>NUCLEOTIDE SEQUENCE [LARGE SCALE GENOMIC DNA]</scope>
    <source>
        <strain evidence="3 4">CFBP4641</strain>
    </source>
</reference>
<dbReference type="PROSITE" id="PS50404">
    <property type="entry name" value="GST_NTER"/>
    <property type="match status" value="1"/>
</dbReference>
<dbReference type="Gene3D" id="1.20.1050.10">
    <property type="match status" value="1"/>
</dbReference>
<dbReference type="RefSeq" id="WP_010340469.1">
    <property type="nucleotide sequence ID" value="NZ_CP132343.1"/>
</dbReference>
<name>A0A2P5Z3T9_9XANT</name>
<keyword evidence="3" id="KW-0808">Transferase</keyword>
<dbReference type="GO" id="GO:0016740">
    <property type="term" value="F:transferase activity"/>
    <property type="evidence" value="ECO:0007669"/>
    <property type="project" value="UniProtKB-KW"/>
</dbReference>
<dbReference type="OrthoDB" id="8772754at2"/>
<organism evidence="3 4">
    <name type="scientific">Xanthomonas sacchari</name>
    <dbReference type="NCBI Taxonomy" id="56458"/>
    <lineage>
        <taxon>Bacteria</taxon>
        <taxon>Pseudomonadati</taxon>
        <taxon>Pseudomonadota</taxon>
        <taxon>Gammaproteobacteria</taxon>
        <taxon>Lysobacterales</taxon>
        <taxon>Lysobacteraceae</taxon>
        <taxon>Xanthomonas</taxon>
    </lineage>
</organism>
<dbReference type="SFLD" id="SFLDG01150">
    <property type="entry name" value="Main.1:_Beta-like"/>
    <property type="match status" value="1"/>
</dbReference>
<dbReference type="InterPro" id="IPR004045">
    <property type="entry name" value="Glutathione_S-Trfase_N"/>
</dbReference>
<dbReference type="EMBL" id="MDEK01000009">
    <property type="protein sequence ID" value="PPU82345.1"/>
    <property type="molecule type" value="Genomic_DNA"/>
</dbReference>
<dbReference type="CDD" id="cd03057">
    <property type="entry name" value="GST_N_Beta"/>
    <property type="match status" value="1"/>
</dbReference>
<dbReference type="CDD" id="cd03188">
    <property type="entry name" value="GST_C_Beta"/>
    <property type="match status" value="1"/>
</dbReference>
<gene>
    <name evidence="3" type="ORF">XsacCFBP4641_11640</name>
</gene>
<sequence length="206" mass="22403">MLLYAAPGACSLAPHIVLRELQLPFRLLRVDNRSKRTDEGGDYLAINPKGYVAALQLDDGQVLTEGPAILLYLADRCPQAALAPPAYADTLPLYRLYEWLAFINSELHAGSVPLFDAALEPERRTAVAARLLQRYAHAEAALRTQPYLLGERFGVADAYLFTVLGWLPRFGLSLDAHPALAAYVARIAQRPSVVAALAAEQALAPA</sequence>
<evidence type="ECO:0000313" key="4">
    <source>
        <dbReference type="Proteomes" id="UP000247346"/>
    </source>
</evidence>
<dbReference type="SFLD" id="SFLDG00358">
    <property type="entry name" value="Main_(cytGST)"/>
    <property type="match status" value="1"/>
</dbReference>
<dbReference type="PANTHER" id="PTHR44051:SF8">
    <property type="entry name" value="GLUTATHIONE S-TRANSFERASE GSTA"/>
    <property type="match status" value="1"/>
</dbReference>
<proteinExistence type="predicted"/>
<dbReference type="GeneID" id="93880418"/>
<dbReference type="Pfam" id="PF00043">
    <property type="entry name" value="GST_C"/>
    <property type="match status" value="1"/>
</dbReference>
<dbReference type="Proteomes" id="UP000247346">
    <property type="component" value="Unassembled WGS sequence"/>
</dbReference>
<dbReference type="InterPro" id="IPR010987">
    <property type="entry name" value="Glutathione-S-Trfase_C-like"/>
</dbReference>
<feature type="domain" description="GST C-terminal" evidence="2">
    <location>
        <begin position="89"/>
        <end position="206"/>
    </location>
</feature>
<dbReference type="Pfam" id="PF13409">
    <property type="entry name" value="GST_N_2"/>
    <property type="match status" value="1"/>
</dbReference>